<evidence type="ECO:0000313" key="1">
    <source>
        <dbReference type="EMBL" id="VDN24750.1"/>
    </source>
</evidence>
<dbReference type="EMBL" id="UYRV01108895">
    <property type="protein sequence ID" value="VDN24750.1"/>
    <property type="molecule type" value="Genomic_DNA"/>
</dbReference>
<name>A0A3P7MEN7_CYLGO</name>
<dbReference type="AlphaFoldDB" id="A0A3P7MEN7"/>
<sequence>MRKLPNPCIVYIKLQITSHVSGINQNVDKVVSQGAYQTNGFAMDIRTAIMGRMKLIVMVMPGLLATMHAVQESIGIPLRLYVYPENRAFILHEG</sequence>
<evidence type="ECO:0000313" key="2">
    <source>
        <dbReference type="Proteomes" id="UP000271889"/>
    </source>
</evidence>
<reference evidence="1 2" key="1">
    <citation type="submission" date="2018-11" db="EMBL/GenBank/DDBJ databases">
        <authorList>
            <consortium name="Pathogen Informatics"/>
        </authorList>
    </citation>
    <scope>NUCLEOTIDE SEQUENCE [LARGE SCALE GENOMIC DNA]</scope>
</reference>
<dbReference type="Proteomes" id="UP000271889">
    <property type="component" value="Unassembled WGS sequence"/>
</dbReference>
<gene>
    <name evidence="1" type="ORF">CGOC_LOCUS9905</name>
</gene>
<organism evidence="1 2">
    <name type="scientific">Cylicostephanus goldi</name>
    <name type="common">Nematode worm</name>
    <dbReference type="NCBI Taxonomy" id="71465"/>
    <lineage>
        <taxon>Eukaryota</taxon>
        <taxon>Metazoa</taxon>
        <taxon>Ecdysozoa</taxon>
        <taxon>Nematoda</taxon>
        <taxon>Chromadorea</taxon>
        <taxon>Rhabditida</taxon>
        <taxon>Rhabditina</taxon>
        <taxon>Rhabditomorpha</taxon>
        <taxon>Strongyloidea</taxon>
        <taxon>Strongylidae</taxon>
        <taxon>Cylicostephanus</taxon>
    </lineage>
</organism>
<keyword evidence="2" id="KW-1185">Reference proteome</keyword>
<accession>A0A3P7MEN7</accession>
<protein>
    <submittedName>
        <fullName evidence="1">Uncharacterized protein</fullName>
    </submittedName>
</protein>
<proteinExistence type="predicted"/>